<protein>
    <submittedName>
        <fullName evidence="2">2-oxoglutarate and Fe(II) dioxygenase domain containing 1</fullName>
    </submittedName>
</protein>
<dbReference type="GO" id="GO:0051213">
    <property type="term" value="F:dioxygenase activity"/>
    <property type="evidence" value="ECO:0007669"/>
    <property type="project" value="UniProtKB-KW"/>
</dbReference>
<reference evidence="2 3" key="1">
    <citation type="submission" date="2019-09" db="EMBL/GenBank/DDBJ databases">
        <title>The hologenome of the rock-dwelling lichen Lasallia pustulata.</title>
        <authorList>
            <person name="Greshake Tzovaras B."/>
            <person name="Segers F."/>
            <person name="Bicker A."/>
            <person name="Dal Grande F."/>
            <person name="Otte J."/>
            <person name="Hankeln T."/>
            <person name="Schmitt I."/>
            <person name="Ebersberger I."/>
        </authorList>
    </citation>
    <scope>NUCLEOTIDE SEQUENCE [LARGE SCALE GENOMIC DNA]</scope>
    <source>
        <strain evidence="2">A1-1</strain>
    </source>
</reference>
<proteinExistence type="predicted"/>
<name>A0A5M8PGS3_9LECA</name>
<dbReference type="AlphaFoldDB" id="A0A5M8PGS3"/>
<dbReference type="Proteomes" id="UP000324767">
    <property type="component" value="Unassembled WGS sequence"/>
</dbReference>
<dbReference type="Gene3D" id="2.60.120.620">
    <property type="entry name" value="q2cbj1_9rhob like domain"/>
    <property type="match status" value="1"/>
</dbReference>
<feature type="region of interest" description="Disordered" evidence="1">
    <location>
        <begin position="1"/>
        <end position="32"/>
    </location>
</feature>
<evidence type="ECO:0000256" key="1">
    <source>
        <dbReference type="SAM" id="MobiDB-lite"/>
    </source>
</evidence>
<dbReference type="EMBL" id="VXIT01000015">
    <property type="protein sequence ID" value="KAA6407862.1"/>
    <property type="molecule type" value="Genomic_DNA"/>
</dbReference>
<organism evidence="2 3">
    <name type="scientific">Lasallia pustulata</name>
    <dbReference type="NCBI Taxonomy" id="136370"/>
    <lineage>
        <taxon>Eukaryota</taxon>
        <taxon>Fungi</taxon>
        <taxon>Dikarya</taxon>
        <taxon>Ascomycota</taxon>
        <taxon>Pezizomycotina</taxon>
        <taxon>Lecanoromycetes</taxon>
        <taxon>OSLEUM clade</taxon>
        <taxon>Umbilicariomycetidae</taxon>
        <taxon>Umbilicariales</taxon>
        <taxon>Umbilicariaceae</taxon>
        <taxon>Lasallia</taxon>
    </lineage>
</organism>
<keyword evidence="2" id="KW-0560">Oxidoreductase</keyword>
<dbReference type="OrthoDB" id="430522at2759"/>
<keyword evidence="2" id="KW-0223">Dioxygenase</keyword>
<evidence type="ECO:0000313" key="2">
    <source>
        <dbReference type="EMBL" id="KAA6407862.1"/>
    </source>
</evidence>
<comment type="caution">
    <text evidence="2">The sequence shown here is derived from an EMBL/GenBank/DDBJ whole genome shotgun (WGS) entry which is preliminary data.</text>
</comment>
<evidence type="ECO:0000313" key="3">
    <source>
        <dbReference type="Proteomes" id="UP000324767"/>
    </source>
</evidence>
<sequence length="92" mass="10649">MKRKAQDEKPDIPDEANGRADKKLRSSIDKTSRSAVEHHFRSGLFEKTVLQEYKSSYATSEPYKHGVIQNLIAPELLRHVRSEIQQNLQLYP</sequence>
<accession>A0A5M8PGS3</accession>
<gene>
    <name evidence="2" type="ORF">FRX48_08213</name>
</gene>